<dbReference type="Proteomes" id="UP000194236">
    <property type="component" value="Unassembled WGS sequence"/>
</dbReference>
<dbReference type="PANTHER" id="PTHR48039:SF5">
    <property type="entry name" value="RNA-BINDING PROTEIN 28"/>
    <property type="match status" value="1"/>
</dbReference>
<dbReference type="InterPro" id="IPR051945">
    <property type="entry name" value="RRM_MRD1_RNA_proc_ribogen"/>
</dbReference>
<evidence type="ECO:0000256" key="2">
    <source>
        <dbReference type="ARBA" id="ARBA00022737"/>
    </source>
</evidence>
<dbReference type="GO" id="GO:0005730">
    <property type="term" value="C:nucleolus"/>
    <property type="evidence" value="ECO:0007669"/>
    <property type="project" value="TreeGrafter"/>
</dbReference>
<keyword evidence="4" id="KW-0539">Nucleus</keyword>
<dbReference type="InterPro" id="IPR000504">
    <property type="entry name" value="RRM_dom"/>
</dbReference>
<evidence type="ECO:0000256" key="1">
    <source>
        <dbReference type="ARBA" id="ARBA00004123"/>
    </source>
</evidence>
<evidence type="ECO:0000256" key="5">
    <source>
        <dbReference type="PROSITE-ProRule" id="PRU00176"/>
    </source>
</evidence>
<evidence type="ECO:0000313" key="7">
    <source>
        <dbReference type="EMBL" id="OTF71514.1"/>
    </source>
</evidence>
<dbReference type="Pfam" id="PF00076">
    <property type="entry name" value="RRM_1"/>
    <property type="match status" value="1"/>
</dbReference>
<dbReference type="PROSITE" id="PS50102">
    <property type="entry name" value="RRM"/>
    <property type="match status" value="1"/>
</dbReference>
<dbReference type="InterPro" id="IPR012677">
    <property type="entry name" value="Nucleotide-bd_a/b_plait_sf"/>
</dbReference>
<dbReference type="OrthoDB" id="3945418at2759"/>
<keyword evidence="8" id="KW-1185">Reference proteome</keyword>
<accession>A0A1Y3AUM0</accession>
<comment type="subcellular location">
    <subcellularLocation>
        <location evidence="1">Nucleus</location>
    </subcellularLocation>
</comment>
<dbReference type="GO" id="GO:0003729">
    <property type="term" value="F:mRNA binding"/>
    <property type="evidence" value="ECO:0007669"/>
    <property type="project" value="TreeGrafter"/>
</dbReference>
<organism evidence="7 8">
    <name type="scientific">Euroglyphus maynei</name>
    <name type="common">Mayne's house dust mite</name>
    <dbReference type="NCBI Taxonomy" id="6958"/>
    <lineage>
        <taxon>Eukaryota</taxon>
        <taxon>Metazoa</taxon>
        <taxon>Ecdysozoa</taxon>
        <taxon>Arthropoda</taxon>
        <taxon>Chelicerata</taxon>
        <taxon>Arachnida</taxon>
        <taxon>Acari</taxon>
        <taxon>Acariformes</taxon>
        <taxon>Sarcoptiformes</taxon>
        <taxon>Astigmata</taxon>
        <taxon>Psoroptidia</taxon>
        <taxon>Analgoidea</taxon>
        <taxon>Pyroglyphidae</taxon>
        <taxon>Pyroglyphinae</taxon>
        <taxon>Euroglyphus</taxon>
    </lineage>
</organism>
<evidence type="ECO:0000313" key="8">
    <source>
        <dbReference type="Proteomes" id="UP000194236"/>
    </source>
</evidence>
<gene>
    <name evidence="7" type="ORF">BLA29_011195</name>
</gene>
<feature type="non-terminal residue" evidence="7">
    <location>
        <position position="99"/>
    </location>
</feature>
<comment type="caution">
    <text evidence="7">The sequence shown here is derived from an EMBL/GenBank/DDBJ whole genome shotgun (WGS) entry which is preliminary data.</text>
</comment>
<dbReference type="CDD" id="cd12414">
    <property type="entry name" value="RRM2_RBM28_like"/>
    <property type="match status" value="1"/>
</dbReference>
<dbReference type="SUPFAM" id="SSF54928">
    <property type="entry name" value="RNA-binding domain, RBD"/>
    <property type="match status" value="1"/>
</dbReference>
<protein>
    <recommendedName>
        <fullName evidence="6">RRM domain-containing protein</fullName>
    </recommendedName>
</protein>
<evidence type="ECO:0000256" key="4">
    <source>
        <dbReference type="ARBA" id="ARBA00023242"/>
    </source>
</evidence>
<keyword evidence="3 5" id="KW-0694">RNA-binding</keyword>
<evidence type="ECO:0000256" key="3">
    <source>
        <dbReference type="ARBA" id="ARBA00022884"/>
    </source>
</evidence>
<dbReference type="EMBL" id="MUJZ01060623">
    <property type="protein sequence ID" value="OTF71514.1"/>
    <property type="molecule type" value="Genomic_DNA"/>
</dbReference>
<dbReference type="InterPro" id="IPR035979">
    <property type="entry name" value="RBD_domain_sf"/>
</dbReference>
<dbReference type="SMART" id="SM00360">
    <property type="entry name" value="RRM"/>
    <property type="match status" value="1"/>
</dbReference>
<keyword evidence="2" id="KW-0677">Repeat</keyword>
<dbReference type="PANTHER" id="PTHR48039">
    <property type="entry name" value="RNA-BINDING MOTIF PROTEIN 14B"/>
    <property type="match status" value="1"/>
</dbReference>
<feature type="domain" description="RRM" evidence="6">
    <location>
        <begin position="18"/>
        <end position="95"/>
    </location>
</feature>
<dbReference type="Gene3D" id="3.30.70.330">
    <property type="match status" value="1"/>
</dbReference>
<name>A0A1Y3AUM0_EURMA</name>
<evidence type="ECO:0000259" key="6">
    <source>
        <dbReference type="PROSITE" id="PS50102"/>
    </source>
</evidence>
<dbReference type="AlphaFoldDB" id="A0A1Y3AUM0"/>
<reference evidence="7 8" key="1">
    <citation type="submission" date="2017-03" db="EMBL/GenBank/DDBJ databases">
        <title>Genome Survey of Euroglyphus maynei.</title>
        <authorList>
            <person name="Arlian L.G."/>
            <person name="Morgan M.S."/>
            <person name="Rider S.D."/>
        </authorList>
    </citation>
    <scope>NUCLEOTIDE SEQUENCE [LARGE SCALE GENOMIC DNA]</scope>
    <source>
        <strain evidence="7">Arlian Lab</strain>
        <tissue evidence="7">Whole body</tissue>
    </source>
</reference>
<sequence length="99" mass="11495">MDEGRKKRDKLARNTKRSRLIIRNLAFKTNEEDLRKLFSSYGEIVDVNLPKKLDGKIKGFAFLAYDNVRSSLKAIKFLNGKKHFNRTIAVDFAVSKDLY</sequence>
<proteinExistence type="predicted"/>